<proteinExistence type="predicted"/>
<evidence type="ECO:0000313" key="2">
    <source>
        <dbReference type="Proteomes" id="UP000092462"/>
    </source>
</evidence>
<dbReference type="EMBL" id="AJVK01058446">
    <property type="status" value="NOT_ANNOTATED_CDS"/>
    <property type="molecule type" value="Genomic_DNA"/>
</dbReference>
<protein>
    <submittedName>
        <fullName evidence="1">Uncharacterized protein</fullName>
    </submittedName>
</protein>
<dbReference type="AlphaFoldDB" id="A0A1B0GPC9"/>
<sequence>METCVLIPQELALAVTTAGARHSNEPIVSVWSITRIPQGSLCYPFQGTIRTDKLEVYSYVSDDD</sequence>
<name>A0A1B0GPC9_PHLPP</name>
<dbReference type="VEuPathDB" id="VectorBase:PPAI006586"/>
<dbReference type="Proteomes" id="UP000092462">
    <property type="component" value="Unassembled WGS sequence"/>
</dbReference>
<organism evidence="1 2">
    <name type="scientific">Phlebotomus papatasi</name>
    <name type="common">Sandfly</name>
    <dbReference type="NCBI Taxonomy" id="29031"/>
    <lineage>
        <taxon>Eukaryota</taxon>
        <taxon>Metazoa</taxon>
        <taxon>Ecdysozoa</taxon>
        <taxon>Arthropoda</taxon>
        <taxon>Hexapoda</taxon>
        <taxon>Insecta</taxon>
        <taxon>Pterygota</taxon>
        <taxon>Neoptera</taxon>
        <taxon>Endopterygota</taxon>
        <taxon>Diptera</taxon>
        <taxon>Nematocera</taxon>
        <taxon>Psychodoidea</taxon>
        <taxon>Psychodidae</taxon>
        <taxon>Phlebotomus</taxon>
        <taxon>Phlebotomus</taxon>
    </lineage>
</organism>
<reference evidence="1" key="1">
    <citation type="submission" date="2022-08" db="UniProtKB">
        <authorList>
            <consortium name="EnsemblMetazoa"/>
        </authorList>
    </citation>
    <scope>IDENTIFICATION</scope>
    <source>
        <strain evidence="1">Israel</strain>
    </source>
</reference>
<evidence type="ECO:0000313" key="1">
    <source>
        <dbReference type="EnsemblMetazoa" id="PPAI006586-PA"/>
    </source>
</evidence>
<dbReference type="VEuPathDB" id="VectorBase:PPAPM1_003294"/>
<accession>A0A1B0GPC9</accession>
<dbReference type="EnsemblMetazoa" id="PPAI006586-RA">
    <property type="protein sequence ID" value="PPAI006586-PA"/>
    <property type="gene ID" value="PPAI006586"/>
</dbReference>
<keyword evidence="2" id="KW-1185">Reference proteome</keyword>